<name>A0ACA9RK74_9GLOM</name>
<protein>
    <submittedName>
        <fullName evidence="1">17535_t:CDS:1</fullName>
    </submittedName>
</protein>
<dbReference type="EMBL" id="CAJVQC010056855">
    <property type="protein sequence ID" value="CAG8796926.1"/>
    <property type="molecule type" value="Genomic_DNA"/>
</dbReference>
<dbReference type="Proteomes" id="UP000789920">
    <property type="component" value="Unassembled WGS sequence"/>
</dbReference>
<keyword evidence="2" id="KW-1185">Reference proteome</keyword>
<reference evidence="1" key="1">
    <citation type="submission" date="2021-06" db="EMBL/GenBank/DDBJ databases">
        <authorList>
            <person name="Kallberg Y."/>
            <person name="Tangrot J."/>
            <person name="Rosling A."/>
        </authorList>
    </citation>
    <scope>NUCLEOTIDE SEQUENCE</scope>
    <source>
        <strain evidence="1">MA461A</strain>
    </source>
</reference>
<feature type="non-terminal residue" evidence="1">
    <location>
        <position position="1"/>
    </location>
</feature>
<gene>
    <name evidence="1" type="ORF">RPERSI_LOCUS20252</name>
</gene>
<comment type="caution">
    <text evidence="1">The sequence shown here is derived from an EMBL/GenBank/DDBJ whole genome shotgun (WGS) entry which is preliminary data.</text>
</comment>
<evidence type="ECO:0000313" key="1">
    <source>
        <dbReference type="EMBL" id="CAG8796926.1"/>
    </source>
</evidence>
<proteinExistence type="predicted"/>
<evidence type="ECO:0000313" key="2">
    <source>
        <dbReference type="Proteomes" id="UP000789920"/>
    </source>
</evidence>
<sequence>APYGWSPRIADRLSKYLSAKNNNGQRRGSDSSGSVKSDSLSNLMFENDLDDDEKVWHEFVLASTVAIQDEVNSKKLRLWK</sequence>
<organism evidence="1 2">
    <name type="scientific">Racocetra persica</name>
    <dbReference type="NCBI Taxonomy" id="160502"/>
    <lineage>
        <taxon>Eukaryota</taxon>
        <taxon>Fungi</taxon>
        <taxon>Fungi incertae sedis</taxon>
        <taxon>Mucoromycota</taxon>
        <taxon>Glomeromycotina</taxon>
        <taxon>Glomeromycetes</taxon>
        <taxon>Diversisporales</taxon>
        <taxon>Gigasporaceae</taxon>
        <taxon>Racocetra</taxon>
    </lineage>
</organism>
<accession>A0ACA9RK74</accession>